<gene>
    <name evidence="1" type="ORF">KI387_029120</name>
</gene>
<protein>
    <submittedName>
        <fullName evidence="1">Uncharacterized protein</fullName>
    </submittedName>
</protein>
<sequence length="69" mass="7522">AIDPVPLSSLDPKSLFLTRPSMMQYTATREELLETVGELFVNVASGVLKVCVTKTYPLAEAAKAHDDLE</sequence>
<organism evidence="1 2">
    <name type="scientific">Taxus chinensis</name>
    <name type="common">Chinese yew</name>
    <name type="synonym">Taxus wallichiana var. chinensis</name>
    <dbReference type="NCBI Taxonomy" id="29808"/>
    <lineage>
        <taxon>Eukaryota</taxon>
        <taxon>Viridiplantae</taxon>
        <taxon>Streptophyta</taxon>
        <taxon>Embryophyta</taxon>
        <taxon>Tracheophyta</taxon>
        <taxon>Spermatophyta</taxon>
        <taxon>Pinopsida</taxon>
        <taxon>Pinidae</taxon>
        <taxon>Conifers II</taxon>
        <taxon>Cupressales</taxon>
        <taxon>Taxaceae</taxon>
        <taxon>Taxus</taxon>
    </lineage>
</organism>
<proteinExistence type="predicted"/>
<reference evidence="1 2" key="1">
    <citation type="journal article" date="2021" name="Nat. Plants">
        <title>The Taxus genome provides insights into paclitaxel biosynthesis.</title>
        <authorList>
            <person name="Xiong X."/>
            <person name="Gou J."/>
            <person name="Liao Q."/>
            <person name="Li Y."/>
            <person name="Zhou Q."/>
            <person name="Bi G."/>
            <person name="Li C."/>
            <person name="Du R."/>
            <person name="Wang X."/>
            <person name="Sun T."/>
            <person name="Guo L."/>
            <person name="Liang H."/>
            <person name="Lu P."/>
            <person name="Wu Y."/>
            <person name="Zhang Z."/>
            <person name="Ro D.K."/>
            <person name="Shang Y."/>
            <person name="Huang S."/>
            <person name="Yan J."/>
        </authorList>
    </citation>
    <scope>NUCLEOTIDE SEQUENCE [LARGE SCALE GENOMIC DNA]</scope>
    <source>
        <strain evidence="1">Ta-2019</strain>
    </source>
</reference>
<dbReference type="Pfam" id="PF13602">
    <property type="entry name" value="ADH_zinc_N_2"/>
    <property type="match status" value="1"/>
</dbReference>
<feature type="non-terminal residue" evidence="1">
    <location>
        <position position="69"/>
    </location>
</feature>
<comment type="caution">
    <text evidence="1">The sequence shown here is derived from an EMBL/GenBank/DDBJ whole genome shotgun (WGS) entry which is preliminary data.</text>
</comment>
<dbReference type="Gene3D" id="3.40.50.720">
    <property type="entry name" value="NAD(P)-binding Rossmann-like Domain"/>
    <property type="match status" value="1"/>
</dbReference>
<evidence type="ECO:0000313" key="1">
    <source>
        <dbReference type="EMBL" id="KAH9297438.1"/>
    </source>
</evidence>
<accession>A0AA38CIH4</accession>
<evidence type="ECO:0000313" key="2">
    <source>
        <dbReference type="Proteomes" id="UP000824469"/>
    </source>
</evidence>
<dbReference type="Proteomes" id="UP000824469">
    <property type="component" value="Unassembled WGS sequence"/>
</dbReference>
<name>A0AA38CIH4_TAXCH</name>
<dbReference type="EMBL" id="JAHRHJ020000010">
    <property type="protein sequence ID" value="KAH9297438.1"/>
    <property type="molecule type" value="Genomic_DNA"/>
</dbReference>
<keyword evidence="2" id="KW-1185">Reference proteome</keyword>
<dbReference type="Gene3D" id="3.90.180.10">
    <property type="entry name" value="Medium-chain alcohol dehydrogenases, catalytic domain"/>
    <property type="match status" value="1"/>
</dbReference>
<dbReference type="AlphaFoldDB" id="A0AA38CIH4"/>
<feature type="non-terminal residue" evidence="1">
    <location>
        <position position="1"/>
    </location>
</feature>